<proteinExistence type="predicted"/>
<reference evidence="1 2" key="1">
    <citation type="submission" date="2023-11" db="EMBL/GenBank/DDBJ databases">
        <title>From the Deep-Sea to the Surface: Bacterial Genomes Isolated from the Moytirra Hydrothermal Vent Plume.</title>
        <authorList>
            <person name="Major S.R."/>
        </authorList>
    </citation>
    <scope>NUCLEOTIDE SEQUENCE [LARGE SCALE GENOMIC DNA]</scope>
    <source>
        <strain evidence="1 2">OXR-9</strain>
    </source>
</reference>
<dbReference type="Proteomes" id="UP001326567">
    <property type="component" value="Chromosome"/>
</dbReference>
<sequence length="891" mass="99282">MAVKASLKQKFPPEGGKLTDSKIRELLDSDHANGGIPASRNGKINRAYYATKLGYTPGALTKFRHVFAEYEQKLGVETGPMRHFSEMRDWLYEEYDAGRLGLRNGKVDRTAAYQRFGLKGGGTFVRYPEIRALFEDLDARAQAEGYLPNSTKQDLDRLKKALANHPALNKDRKTINLVALARTINLPKAFLLRQPFAEVIAEHQTMILEKVSASRIDPFVHGRVYAFSDLAPSWPTLFLERVGVRFKQFAPSVAPGTLKSLYLKLFGLLTWIGNSSQPSCKAVMMEAFAMGRISSADEWEDTLLSYRDWLIAEGSEARRSANSINGALKALRNILSALASGGLIPEIPTRLTGIKHAMRRSGRLKSVAEATTSNATQKANDYVAFAEERLQELSKANGFDLGQTGAEAFCESLRREFRYSRNHPIDTADAVRLVLEKRLNSLQESAAAIVGDAMASYERGRELLEKADIDVPAFEAAYLDKSLNSYERSKLVRSCFPNPKSADQSEVGRGIANLIRLIRECYDGDLPSIQATTAGPYGAFFAKRLLEYGGLAKIAPMLSPGRDTIGAILTLYLIESGANVAVGRNLRGDCLKPSDQVGYRRITGSKTRARGRPIVVDLPESSRSVRAIEWLVSIVGAQQSDEVTSAKRLFKMRIGSRFQLVTEHWYTNWFKKFAADVPGLEDILLVPSMIRPSVLLHTALSNDGRLMVGIAQGQHGLQVSQGYQQKWPTRLKYDENIRKFQNAFETLIMSGTEDAAAKLGLSIEQFKKRLGDLRATGLGTFCRDGFNRSGDAKSSCSTLDCWNNCPHLLIIAEVEAIAALQLWQASLRAVQGEWERDQPERWEEVWLPWLCLTDVVEEKMVRGPMIKVWKLARKRASEISAQTGYSPPRPW</sequence>
<organism evidence="1 2">
    <name type="scientific">Sulfitobacter faviae</name>
    <dbReference type="NCBI Taxonomy" id="1775881"/>
    <lineage>
        <taxon>Bacteria</taxon>
        <taxon>Pseudomonadati</taxon>
        <taxon>Pseudomonadota</taxon>
        <taxon>Alphaproteobacteria</taxon>
        <taxon>Rhodobacterales</taxon>
        <taxon>Roseobacteraceae</taxon>
        <taxon>Sulfitobacter</taxon>
    </lineage>
</organism>
<dbReference type="RefSeq" id="WP_322328125.1">
    <property type="nucleotide sequence ID" value="NZ_CP139725.1"/>
</dbReference>
<evidence type="ECO:0000313" key="2">
    <source>
        <dbReference type="Proteomes" id="UP001326567"/>
    </source>
</evidence>
<accession>A0ABZ0UY32</accession>
<evidence type="ECO:0000313" key="1">
    <source>
        <dbReference type="EMBL" id="WPZ20999.1"/>
    </source>
</evidence>
<keyword evidence="2" id="KW-1185">Reference proteome</keyword>
<gene>
    <name evidence="1" type="ORF">T7987_12535</name>
</gene>
<name>A0ABZ0UY32_9RHOB</name>
<dbReference type="EMBL" id="CP139725">
    <property type="protein sequence ID" value="WPZ20999.1"/>
    <property type="molecule type" value="Genomic_DNA"/>
</dbReference>
<protein>
    <submittedName>
        <fullName evidence="1">Uncharacterized protein</fullName>
    </submittedName>
</protein>